<keyword evidence="4 6" id="KW-1015">Disulfide bond</keyword>
<dbReference type="InterPro" id="IPR017943">
    <property type="entry name" value="Bactericidal_perm-incr_a/b_dom"/>
</dbReference>
<feature type="chain" id="PRO_5012654143" evidence="7">
    <location>
        <begin position="26"/>
        <end position="491"/>
    </location>
</feature>
<dbReference type="FunFam" id="3.15.20.10:FF:000001">
    <property type="entry name" value="Phospholipid transfer protein"/>
    <property type="match status" value="1"/>
</dbReference>
<proteinExistence type="inferred from homology"/>
<sequence>MKLMSNTLLTSVVIFFVCKFCRIQSQTVHPGIRLRVTNKGLQYADNDVGIPTLLEKLKKDKIRDISRKERGLEYTLSDIKIKKCLIASSSLSTASGEGLRLQATGIDLDIALLLRYKKKVLWFHVKDKVNVELKVRGVAFNLKTRIGVDSTGHPTISTYEQDCSSHVRSVDVHFSGSRAKKIYNMLKRRIENKIKDALAKMICREAEEAINKDAAKYLATFPVIRKIGDVAQIDYTLMANPTFTSQYMDVPLKGEFKSLRNPHATAMLVPQTIPDFAEVDKMVYIWLTDYVFNTASLVFHKEGKLRTTIRPKDLPPSAMFQLNTTFFRTFLNQLYKLYPDRPVFLKVYTTKAPVFVSSPNSVNVTVNGNIEVYVTAKNGANIYALTVGVKANVLGSLGVNQGSLTFHIDSFRTKLHLVRSAIGKVQANIGLLEWFLNGIESGNFVKKLNVIGDGGFPLPMLRKLEWEDTDVTTGQGFVLIKTNVKYSPGNN</sequence>
<evidence type="ECO:0000313" key="11">
    <source>
        <dbReference type="Proteomes" id="UP000225706"/>
    </source>
</evidence>
<evidence type="ECO:0000256" key="1">
    <source>
        <dbReference type="ARBA" id="ARBA00004613"/>
    </source>
</evidence>
<comment type="caution">
    <text evidence="10">The sequence shown here is derived from an EMBL/GenBank/DDBJ whole genome shotgun (WGS) entry which is preliminary data.</text>
</comment>
<evidence type="ECO:0000259" key="9">
    <source>
        <dbReference type="SMART" id="SM00329"/>
    </source>
</evidence>
<feature type="signal peptide" evidence="7">
    <location>
        <begin position="1"/>
        <end position="25"/>
    </location>
</feature>
<dbReference type="EMBL" id="LSMT01000262">
    <property type="protein sequence ID" value="PFX21783.1"/>
    <property type="molecule type" value="Genomic_DNA"/>
</dbReference>
<accession>A0A2B4RYC4</accession>
<dbReference type="PANTHER" id="PTHR10504">
    <property type="entry name" value="BACTERICIDAL PERMEABILITY-INCREASING BPI PROTEIN-RELATED"/>
    <property type="match status" value="1"/>
</dbReference>
<evidence type="ECO:0000256" key="7">
    <source>
        <dbReference type="SAM" id="SignalP"/>
    </source>
</evidence>
<keyword evidence="5" id="KW-0325">Glycoprotein</keyword>
<dbReference type="SMART" id="SM00329">
    <property type="entry name" value="BPI2"/>
    <property type="match status" value="1"/>
</dbReference>
<comment type="subcellular location">
    <subcellularLocation>
        <location evidence="1">Secreted</location>
    </subcellularLocation>
</comment>
<reference evidence="11" key="1">
    <citation type="journal article" date="2017" name="bioRxiv">
        <title>Comparative analysis of the genomes of Stylophora pistillata and Acropora digitifera provides evidence for extensive differences between species of corals.</title>
        <authorList>
            <person name="Voolstra C.R."/>
            <person name="Li Y."/>
            <person name="Liew Y.J."/>
            <person name="Baumgarten S."/>
            <person name="Zoccola D."/>
            <person name="Flot J.-F."/>
            <person name="Tambutte S."/>
            <person name="Allemand D."/>
            <person name="Aranda M."/>
        </authorList>
    </citation>
    <scope>NUCLEOTIDE SEQUENCE [LARGE SCALE GENOMIC DNA]</scope>
</reference>
<dbReference type="STRING" id="50429.A0A2B4RYC4"/>
<dbReference type="InterPro" id="IPR030675">
    <property type="entry name" value="BPI/LBP"/>
</dbReference>
<dbReference type="OrthoDB" id="10255543at2759"/>
<evidence type="ECO:0000256" key="2">
    <source>
        <dbReference type="ARBA" id="ARBA00007292"/>
    </source>
</evidence>
<dbReference type="Gene3D" id="3.15.20.10">
    <property type="entry name" value="Bactericidal permeability-increasing protein, domain 2"/>
    <property type="match status" value="1"/>
</dbReference>
<name>A0A2B4RYC4_STYPI</name>
<evidence type="ECO:0000256" key="4">
    <source>
        <dbReference type="ARBA" id="ARBA00023157"/>
    </source>
</evidence>
<evidence type="ECO:0000256" key="3">
    <source>
        <dbReference type="ARBA" id="ARBA00022525"/>
    </source>
</evidence>
<evidence type="ECO:0000259" key="8">
    <source>
        <dbReference type="SMART" id="SM00328"/>
    </source>
</evidence>
<keyword evidence="11" id="KW-1185">Reference proteome</keyword>
<feature type="domain" description="Lipid-binding serum glycoprotein N-terminal" evidence="8">
    <location>
        <begin position="35"/>
        <end position="261"/>
    </location>
</feature>
<gene>
    <name evidence="10" type="primary">Lbp</name>
    <name evidence="10" type="ORF">AWC38_SpisGene13707</name>
</gene>
<dbReference type="Proteomes" id="UP000225706">
    <property type="component" value="Unassembled WGS sequence"/>
</dbReference>
<dbReference type="PIRSF" id="PIRSF002417">
    <property type="entry name" value="Lipid_binding_protein"/>
    <property type="match status" value="1"/>
</dbReference>
<protein>
    <submittedName>
        <fullName evidence="10">Lipopolysaccharide-binding protein</fullName>
    </submittedName>
</protein>
<comment type="similarity">
    <text evidence="2">Belongs to the BPI/LBP/Plunc superfamily. BPI/LBP family.</text>
</comment>
<dbReference type="InterPro" id="IPR032942">
    <property type="entry name" value="BPI/LBP/Plunc"/>
</dbReference>
<feature type="disulfide bond" evidence="6">
    <location>
        <begin position="163"/>
        <end position="203"/>
    </location>
</feature>
<dbReference type="SUPFAM" id="SSF55394">
    <property type="entry name" value="Bactericidal permeability-increasing protein, BPI"/>
    <property type="match status" value="2"/>
</dbReference>
<keyword evidence="3" id="KW-0964">Secreted</keyword>
<dbReference type="Gene3D" id="3.15.10.10">
    <property type="entry name" value="Bactericidal permeability-increasing protein, domain 1"/>
    <property type="match status" value="1"/>
</dbReference>
<keyword evidence="7" id="KW-0732">Signal</keyword>
<dbReference type="Pfam" id="PF01273">
    <property type="entry name" value="LBP_BPI_CETP"/>
    <property type="match status" value="1"/>
</dbReference>
<feature type="domain" description="Lipid-binding serum glycoprotein C-terminal" evidence="9">
    <location>
        <begin position="277"/>
        <end position="482"/>
    </location>
</feature>
<dbReference type="PANTHER" id="PTHR10504:SF131">
    <property type="entry name" value="BPI2 DOMAIN-CONTAINING PROTEIN"/>
    <property type="match status" value="1"/>
</dbReference>
<organism evidence="10 11">
    <name type="scientific">Stylophora pistillata</name>
    <name type="common">Smooth cauliflower coral</name>
    <dbReference type="NCBI Taxonomy" id="50429"/>
    <lineage>
        <taxon>Eukaryota</taxon>
        <taxon>Metazoa</taxon>
        <taxon>Cnidaria</taxon>
        <taxon>Anthozoa</taxon>
        <taxon>Hexacorallia</taxon>
        <taxon>Scleractinia</taxon>
        <taxon>Astrocoeniina</taxon>
        <taxon>Pocilloporidae</taxon>
        <taxon>Stylophora</taxon>
    </lineage>
</organism>
<dbReference type="InterPro" id="IPR001124">
    <property type="entry name" value="Lipid-bd_serum_glycop_C"/>
</dbReference>
<dbReference type="Pfam" id="PF02886">
    <property type="entry name" value="LBP_BPI_CETP_C"/>
    <property type="match status" value="1"/>
</dbReference>
<dbReference type="SMART" id="SM00328">
    <property type="entry name" value="BPI1"/>
    <property type="match status" value="1"/>
</dbReference>
<evidence type="ECO:0000313" key="10">
    <source>
        <dbReference type="EMBL" id="PFX21783.1"/>
    </source>
</evidence>
<dbReference type="GO" id="GO:0005615">
    <property type="term" value="C:extracellular space"/>
    <property type="evidence" value="ECO:0007669"/>
    <property type="project" value="InterPro"/>
</dbReference>
<dbReference type="AlphaFoldDB" id="A0A2B4RYC4"/>
<evidence type="ECO:0000256" key="6">
    <source>
        <dbReference type="PIRSR" id="PIRSR002417-50"/>
    </source>
</evidence>
<evidence type="ECO:0000256" key="5">
    <source>
        <dbReference type="ARBA" id="ARBA00023180"/>
    </source>
</evidence>
<dbReference type="GO" id="GO:0008289">
    <property type="term" value="F:lipid binding"/>
    <property type="evidence" value="ECO:0007669"/>
    <property type="project" value="InterPro"/>
</dbReference>
<dbReference type="InterPro" id="IPR017942">
    <property type="entry name" value="Lipid-bd_serum_glycop_N"/>
</dbReference>